<protein>
    <submittedName>
        <fullName evidence="1">Uncharacterized protein</fullName>
    </submittedName>
</protein>
<proteinExistence type="predicted"/>
<name>A0A0L8GXQ4_OCTBM</name>
<reference evidence="1" key="1">
    <citation type="submission" date="2015-07" db="EMBL/GenBank/DDBJ databases">
        <title>MeaNS - Measles Nucleotide Surveillance Program.</title>
        <authorList>
            <person name="Tran T."/>
            <person name="Druce J."/>
        </authorList>
    </citation>
    <scope>NUCLEOTIDE SEQUENCE</scope>
    <source>
        <strain evidence="1">UCB-OBI-ISO-001</strain>
        <tissue evidence="1">Gonad</tissue>
    </source>
</reference>
<dbReference type="EMBL" id="KQ420004">
    <property type="protein sequence ID" value="KOF81753.1"/>
    <property type="molecule type" value="Genomic_DNA"/>
</dbReference>
<dbReference type="AlphaFoldDB" id="A0A0L8GXQ4"/>
<organism evidence="1">
    <name type="scientific">Octopus bimaculoides</name>
    <name type="common">California two-spotted octopus</name>
    <dbReference type="NCBI Taxonomy" id="37653"/>
    <lineage>
        <taxon>Eukaryota</taxon>
        <taxon>Metazoa</taxon>
        <taxon>Spiralia</taxon>
        <taxon>Lophotrochozoa</taxon>
        <taxon>Mollusca</taxon>
        <taxon>Cephalopoda</taxon>
        <taxon>Coleoidea</taxon>
        <taxon>Octopodiformes</taxon>
        <taxon>Octopoda</taxon>
        <taxon>Incirrata</taxon>
        <taxon>Octopodidae</taxon>
        <taxon>Octopus</taxon>
    </lineage>
</organism>
<gene>
    <name evidence="1" type="ORF">OCBIM_22026144mg</name>
</gene>
<sequence length="50" mass="6090">MARHKDLRSEFALSQMDPLCNQTSSIHLKNWFYFTSNYLHLFSCQYKQFL</sequence>
<accession>A0A0L8GXQ4</accession>
<evidence type="ECO:0000313" key="1">
    <source>
        <dbReference type="EMBL" id="KOF81753.1"/>
    </source>
</evidence>